<feature type="domain" description="Glycosyl transferase family 1" evidence="1">
    <location>
        <begin position="143"/>
        <end position="266"/>
    </location>
</feature>
<dbReference type="PANTHER" id="PTHR34203">
    <property type="entry name" value="METHYLTRANSFERASE, FKBM FAMILY PROTEIN"/>
    <property type="match status" value="1"/>
</dbReference>
<keyword evidence="3" id="KW-0808">Transferase</keyword>
<reference evidence="3 4" key="1">
    <citation type="journal article" date="2003" name="Int. J. Syst. Evol. Microbiol.">
        <title>Halobacillus salinus sp. nov., isolated from a salt lake on the coast of the East Sea in Korea.</title>
        <authorList>
            <person name="Yoon J.H."/>
            <person name="Kang K.H."/>
            <person name="Park Y.H."/>
        </authorList>
    </citation>
    <scope>NUCLEOTIDE SEQUENCE [LARGE SCALE GENOMIC DNA]</scope>
    <source>
        <strain evidence="3 4">HSL-3</strain>
    </source>
</reference>
<dbReference type="NCBIfam" id="TIGR01444">
    <property type="entry name" value="fkbM_fam"/>
    <property type="match status" value="1"/>
</dbReference>
<comment type="caution">
    <text evidence="3">The sequence shown here is derived from an EMBL/GenBank/DDBJ whole genome shotgun (WGS) entry which is preliminary data.</text>
</comment>
<dbReference type="GO" id="GO:0016757">
    <property type="term" value="F:glycosyltransferase activity"/>
    <property type="evidence" value="ECO:0007669"/>
    <property type="project" value="InterPro"/>
</dbReference>
<accession>A0A4Z0GUD3</accession>
<keyword evidence="3" id="KW-0489">Methyltransferase</keyword>
<keyword evidence="4" id="KW-1185">Reference proteome</keyword>
<organism evidence="3 4">
    <name type="scientific">Halobacillus salinus</name>
    <dbReference type="NCBI Taxonomy" id="192814"/>
    <lineage>
        <taxon>Bacteria</taxon>
        <taxon>Bacillati</taxon>
        <taxon>Bacillota</taxon>
        <taxon>Bacilli</taxon>
        <taxon>Bacillales</taxon>
        <taxon>Bacillaceae</taxon>
        <taxon>Halobacillus</taxon>
    </lineage>
</organism>
<gene>
    <name evidence="3" type="ORF">E4663_19175</name>
</gene>
<dbReference type="RefSeq" id="WP_135328785.1">
    <property type="nucleotide sequence ID" value="NZ_SRJC01000011.1"/>
</dbReference>
<dbReference type="Proteomes" id="UP000297982">
    <property type="component" value="Unassembled WGS sequence"/>
</dbReference>
<dbReference type="Gene3D" id="3.40.50.2000">
    <property type="entry name" value="Glycogen Phosphorylase B"/>
    <property type="match status" value="2"/>
</dbReference>
<dbReference type="InterPro" id="IPR029063">
    <property type="entry name" value="SAM-dependent_MTases_sf"/>
</dbReference>
<dbReference type="PANTHER" id="PTHR34203:SF15">
    <property type="entry name" value="SLL1173 PROTEIN"/>
    <property type="match status" value="1"/>
</dbReference>
<dbReference type="InterPro" id="IPR052514">
    <property type="entry name" value="SAM-dependent_MTase"/>
</dbReference>
<dbReference type="GO" id="GO:0008168">
    <property type="term" value="F:methyltransferase activity"/>
    <property type="evidence" value="ECO:0007669"/>
    <property type="project" value="UniProtKB-KW"/>
</dbReference>
<proteinExistence type="predicted"/>
<dbReference type="InterPro" id="IPR001296">
    <property type="entry name" value="Glyco_trans_1"/>
</dbReference>
<dbReference type="Pfam" id="PF00534">
    <property type="entry name" value="Glycos_transf_1"/>
    <property type="match status" value="1"/>
</dbReference>
<feature type="domain" description="Methyltransferase FkbM" evidence="2">
    <location>
        <begin position="373"/>
        <end position="523"/>
    </location>
</feature>
<dbReference type="SUPFAM" id="SSF53756">
    <property type="entry name" value="UDP-Glycosyltransferase/glycogen phosphorylase"/>
    <property type="match status" value="1"/>
</dbReference>
<protein>
    <submittedName>
        <fullName evidence="3">FkbM family methyltransferase</fullName>
    </submittedName>
</protein>
<name>A0A4Z0GUD3_9BACI</name>
<evidence type="ECO:0000259" key="2">
    <source>
        <dbReference type="Pfam" id="PF05050"/>
    </source>
</evidence>
<sequence>MKSESGEKKKLVFFVKPGLDNFLKDIVGELSVSYAVRTVYVTTNLKDIETHMNDADLCWFEWCDELLIHGSQLAIAKHKKVICRIHSYEVFTNYVRRVNWKVVDQVIFVAEHIRQYAVTHTPGLLREQTVVIPNGIKMEKHAFKERTEGFKIAHVGYINFKKGPMLLLHAFHAIHKKDSRYELYIAGTFQEPRYYLYFNQMIKELGLEKSVFIEGWQQDIDRWLEDKHYLLSSSVLESQHLSVMEAMAKGIKPLVHNFVGAKSIYSEEFVWSSIDELIDMVTKGSYDSHAYRGFVQDNYAFDVQMHKIRALVKKEMNQHHVYPVYYKGAQCKFFLPNQNDHIQRILAHGQKFYEEAMLADIEHRVPANSVIIDVGAYIGNHSVFFAKHCDSQVYSIEPNRESFDLLKKNLQLNQVEDRTMVWNMGLGKESGKASLESFSDQNLGMSKLNRDDEGLIHIETIDHLLADLHRVDVMKVDVEGMELDVLQGAEATLKKHCPLLYIETTTPEHHNQIAKYLKNIGYQSDRQFNATPTTLFIHRR</sequence>
<dbReference type="AlphaFoldDB" id="A0A4Z0GUD3"/>
<dbReference type="GO" id="GO:0032259">
    <property type="term" value="P:methylation"/>
    <property type="evidence" value="ECO:0007669"/>
    <property type="project" value="UniProtKB-KW"/>
</dbReference>
<dbReference type="EMBL" id="SRJC01000011">
    <property type="protein sequence ID" value="TGB00739.1"/>
    <property type="molecule type" value="Genomic_DNA"/>
</dbReference>
<dbReference type="SUPFAM" id="SSF53335">
    <property type="entry name" value="S-adenosyl-L-methionine-dependent methyltransferases"/>
    <property type="match status" value="1"/>
</dbReference>
<evidence type="ECO:0000313" key="4">
    <source>
        <dbReference type="Proteomes" id="UP000297982"/>
    </source>
</evidence>
<dbReference type="InterPro" id="IPR006342">
    <property type="entry name" value="FkbM_mtfrase"/>
</dbReference>
<evidence type="ECO:0000313" key="3">
    <source>
        <dbReference type="EMBL" id="TGB00739.1"/>
    </source>
</evidence>
<dbReference type="CDD" id="cd02440">
    <property type="entry name" value="AdoMet_MTases"/>
    <property type="match status" value="1"/>
</dbReference>
<dbReference type="Pfam" id="PF05050">
    <property type="entry name" value="Methyltransf_21"/>
    <property type="match status" value="1"/>
</dbReference>
<dbReference type="Gene3D" id="3.40.50.150">
    <property type="entry name" value="Vaccinia Virus protein VP39"/>
    <property type="match status" value="1"/>
</dbReference>
<evidence type="ECO:0000259" key="1">
    <source>
        <dbReference type="Pfam" id="PF00534"/>
    </source>
</evidence>